<proteinExistence type="inferred from homology"/>
<organism evidence="2 3">
    <name type="scientific">Rhododendron williamsianum</name>
    <dbReference type="NCBI Taxonomy" id="262921"/>
    <lineage>
        <taxon>Eukaryota</taxon>
        <taxon>Viridiplantae</taxon>
        <taxon>Streptophyta</taxon>
        <taxon>Embryophyta</taxon>
        <taxon>Tracheophyta</taxon>
        <taxon>Spermatophyta</taxon>
        <taxon>Magnoliopsida</taxon>
        <taxon>eudicotyledons</taxon>
        <taxon>Gunneridae</taxon>
        <taxon>Pentapetalae</taxon>
        <taxon>asterids</taxon>
        <taxon>Ericales</taxon>
        <taxon>Ericaceae</taxon>
        <taxon>Ericoideae</taxon>
        <taxon>Rhodoreae</taxon>
        <taxon>Rhododendron</taxon>
    </lineage>
</organism>
<name>A0A6A4MPF0_9ERIC</name>
<dbReference type="SUPFAM" id="SSF49777">
    <property type="entry name" value="PEBP-like"/>
    <property type="match status" value="1"/>
</dbReference>
<dbReference type="CDD" id="cd00866">
    <property type="entry name" value="PEBP_euk"/>
    <property type="match status" value="1"/>
</dbReference>
<dbReference type="AlphaFoldDB" id="A0A6A4MPF0"/>
<dbReference type="GO" id="GO:0009737">
    <property type="term" value="P:response to abscisic acid"/>
    <property type="evidence" value="ECO:0007669"/>
    <property type="project" value="TreeGrafter"/>
</dbReference>
<dbReference type="Proteomes" id="UP000428333">
    <property type="component" value="Linkage Group LG01"/>
</dbReference>
<dbReference type="InterPro" id="IPR035810">
    <property type="entry name" value="PEBP_euk"/>
</dbReference>
<dbReference type="PANTHER" id="PTHR11362">
    <property type="entry name" value="PHOSPHATIDYLETHANOLAMINE-BINDING PROTEIN"/>
    <property type="match status" value="1"/>
</dbReference>
<protein>
    <submittedName>
        <fullName evidence="2">Uncharacterized protein</fullName>
    </submittedName>
</protein>
<dbReference type="OrthoDB" id="2506647at2759"/>
<feature type="non-terminal residue" evidence="2">
    <location>
        <position position="1"/>
    </location>
</feature>
<comment type="caution">
    <text evidence="2">The sequence shown here is derived from an EMBL/GenBank/DDBJ whole genome shotgun (WGS) entry which is preliminary data.</text>
</comment>
<sequence length="171" mass="19144">MASSDPLVVCRIIGDVVDVFVPRMTMNVYYGPKHVTNGCNIKPSIATNPPRVTFTGHSNELYTLVMTDPDAPSPSEPSMREWVHWIVTDIPGDGNPTQGNEILPYMAPRPPIGIHRYIMLLFQQKGHIGLVEQPMSRANFSTRAFAHQLDLGVPVSTVYFNAQKEPMNRKR</sequence>
<dbReference type="InterPro" id="IPR001858">
    <property type="entry name" value="Phosphatidylethanolamine-bd_CS"/>
</dbReference>
<dbReference type="GO" id="GO:0010030">
    <property type="term" value="P:positive regulation of seed germination"/>
    <property type="evidence" value="ECO:0007669"/>
    <property type="project" value="TreeGrafter"/>
</dbReference>
<dbReference type="InterPro" id="IPR008914">
    <property type="entry name" value="PEBP"/>
</dbReference>
<dbReference type="PANTHER" id="PTHR11362:SF82">
    <property type="entry name" value="PHOSPHATIDYLETHANOLAMINE-BINDING PROTEIN 4"/>
    <property type="match status" value="1"/>
</dbReference>
<evidence type="ECO:0000313" key="3">
    <source>
        <dbReference type="Proteomes" id="UP000428333"/>
    </source>
</evidence>
<gene>
    <name evidence="2" type="ORF">C3L33_01018</name>
</gene>
<dbReference type="Pfam" id="PF01161">
    <property type="entry name" value="PBP"/>
    <property type="match status" value="1"/>
</dbReference>
<comment type="similarity">
    <text evidence="1">Belongs to the phosphatidylethanolamine-binding protein family.</text>
</comment>
<accession>A0A6A4MPF0</accession>
<reference evidence="2 3" key="1">
    <citation type="journal article" date="2019" name="Genome Biol. Evol.">
        <title>The Rhododendron genome and chromosomal organization provide insight into shared whole-genome duplications across the heath family (Ericaceae).</title>
        <authorList>
            <person name="Soza V.L."/>
            <person name="Lindsley D."/>
            <person name="Waalkes A."/>
            <person name="Ramage E."/>
            <person name="Patwardhan R.P."/>
            <person name="Burton J.N."/>
            <person name="Adey A."/>
            <person name="Kumar A."/>
            <person name="Qiu R."/>
            <person name="Shendure J."/>
            <person name="Hall B."/>
        </authorList>
    </citation>
    <scope>NUCLEOTIDE SEQUENCE [LARGE SCALE GENOMIC DNA]</scope>
    <source>
        <strain evidence="2">RSF 1966-606</strain>
    </source>
</reference>
<dbReference type="InterPro" id="IPR036610">
    <property type="entry name" value="PEBP-like_sf"/>
</dbReference>
<dbReference type="PROSITE" id="PS01220">
    <property type="entry name" value="PBP"/>
    <property type="match status" value="1"/>
</dbReference>
<keyword evidence="3" id="KW-1185">Reference proteome</keyword>
<evidence type="ECO:0000256" key="1">
    <source>
        <dbReference type="ARBA" id="ARBA00007091"/>
    </source>
</evidence>
<dbReference type="EMBL" id="QEFC01000058">
    <property type="protein sequence ID" value="KAE9467078.1"/>
    <property type="molecule type" value="Genomic_DNA"/>
</dbReference>
<dbReference type="Gene3D" id="3.90.280.10">
    <property type="entry name" value="PEBP-like"/>
    <property type="match status" value="1"/>
</dbReference>
<evidence type="ECO:0000313" key="2">
    <source>
        <dbReference type="EMBL" id="KAE9467078.1"/>
    </source>
</evidence>